<dbReference type="InterPro" id="IPR042047">
    <property type="entry name" value="SleB_dom1"/>
</dbReference>
<comment type="caution">
    <text evidence="2">The sequence shown here is derived from an EMBL/GenBank/DDBJ whole genome shotgun (WGS) entry which is preliminary data.</text>
</comment>
<proteinExistence type="predicted"/>
<evidence type="ECO:0000313" key="3">
    <source>
        <dbReference type="Proteomes" id="UP000037043"/>
    </source>
</evidence>
<dbReference type="STRING" id="36844.SAMN04488501_11222"/>
<evidence type="ECO:0000313" key="2">
    <source>
        <dbReference type="EMBL" id="KOA19983.1"/>
    </source>
</evidence>
<keyword evidence="3" id="KW-1185">Reference proteome</keyword>
<keyword evidence="2" id="KW-0378">Hydrolase</keyword>
<dbReference type="Pfam" id="PF07486">
    <property type="entry name" value="Hydrolase_2"/>
    <property type="match status" value="1"/>
</dbReference>
<sequence>MKLLAYSDRELLARIIKCEAGGEGENGMKAVATVIMNRVRVPYGEYQRIGQGDIRKVIYQAGQFDCVRSTLYGKPNPQTIWASPPEQIHYDIADWALAGNRLFTIGYSLWYFNPFVPNCPYTFPRNGTGSFQVRVVEHCFYNPTELYAST</sequence>
<dbReference type="GO" id="GO:0016787">
    <property type="term" value="F:hydrolase activity"/>
    <property type="evidence" value="ECO:0007669"/>
    <property type="project" value="UniProtKB-KW"/>
</dbReference>
<dbReference type="PATRIC" id="fig|1121318.3.peg.1557"/>
<protein>
    <submittedName>
        <fullName evidence="2">Cell wall hydrolase CwlJ</fullName>
    </submittedName>
</protein>
<dbReference type="Proteomes" id="UP000037043">
    <property type="component" value="Unassembled WGS sequence"/>
</dbReference>
<gene>
    <name evidence="2" type="primary">cwlJ</name>
    <name evidence="2" type="ORF">CLHOM_15480</name>
</gene>
<dbReference type="AlphaFoldDB" id="A0A0L6ZB12"/>
<name>A0A0L6ZB12_9CLOT</name>
<dbReference type="Gene3D" id="1.10.10.2520">
    <property type="entry name" value="Cell wall hydrolase SleB, domain 1"/>
    <property type="match status" value="1"/>
</dbReference>
<feature type="domain" description="Cell wall hydrolase SleB" evidence="1">
    <location>
        <begin position="22"/>
        <end position="141"/>
    </location>
</feature>
<accession>A0A0L6ZB12</accession>
<reference evidence="3" key="1">
    <citation type="submission" date="2015-08" db="EMBL/GenBank/DDBJ databases">
        <title>Genome sequence of the strict anaerobe Clostridium homopropionicum LuHBu1 (DSM 5847T).</title>
        <authorList>
            <person name="Poehlein A."/>
            <person name="Beck M."/>
            <person name="Schiel-Bengelsdorf B."/>
            <person name="Bengelsdorf F.R."/>
            <person name="Daniel R."/>
            <person name="Duerre P."/>
        </authorList>
    </citation>
    <scope>NUCLEOTIDE SEQUENCE [LARGE SCALE GENOMIC DNA]</scope>
    <source>
        <strain evidence="3">DSM 5847</strain>
    </source>
</reference>
<organism evidence="2 3">
    <name type="scientific">Clostridium homopropionicum DSM 5847</name>
    <dbReference type="NCBI Taxonomy" id="1121318"/>
    <lineage>
        <taxon>Bacteria</taxon>
        <taxon>Bacillati</taxon>
        <taxon>Bacillota</taxon>
        <taxon>Clostridia</taxon>
        <taxon>Eubacteriales</taxon>
        <taxon>Clostridiaceae</taxon>
        <taxon>Clostridium</taxon>
    </lineage>
</organism>
<dbReference type="EMBL" id="LHUR01000021">
    <property type="protein sequence ID" value="KOA19983.1"/>
    <property type="molecule type" value="Genomic_DNA"/>
</dbReference>
<evidence type="ECO:0000259" key="1">
    <source>
        <dbReference type="Pfam" id="PF07486"/>
    </source>
</evidence>
<dbReference type="InterPro" id="IPR011105">
    <property type="entry name" value="Cell_wall_hydrolase_SleB"/>
</dbReference>